<dbReference type="NCBIfam" id="TIGR02322">
    <property type="entry name" value="phosphon_PhnN"/>
    <property type="match status" value="1"/>
</dbReference>
<dbReference type="STRING" id="1217970.SAMN05444002_2565"/>
<dbReference type="SMART" id="SM00072">
    <property type="entry name" value="GuKc"/>
    <property type="match status" value="1"/>
</dbReference>
<keyword evidence="3 6" id="KW-0808">Transferase</keyword>
<dbReference type="Proteomes" id="UP000184932">
    <property type="component" value="Unassembled WGS sequence"/>
</dbReference>
<dbReference type="PANTHER" id="PTHR23117:SF8">
    <property type="entry name" value="RIBOSE 1,5-BISPHOSPHATE PHOSPHOKINASE PHNN"/>
    <property type="match status" value="1"/>
</dbReference>
<evidence type="ECO:0000256" key="4">
    <source>
        <dbReference type="ARBA" id="ARBA00022741"/>
    </source>
</evidence>
<dbReference type="EMBL" id="FSRL01000001">
    <property type="protein sequence ID" value="SIO07912.1"/>
    <property type="molecule type" value="Genomic_DNA"/>
</dbReference>
<dbReference type="InterPro" id="IPR012699">
    <property type="entry name" value="PhnN"/>
</dbReference>
<dbReference type="InterPro" id="IPR008145">
    <property type="entry name" value="GK/Ca_channel_bsu"/>
</dbReference>
<evidence type="ECO:0000256" key="3">
    <source>
        <dbReference type="ARBA" id="ARBA00022679"/>
    </source>
</evidence>
<accession>A0A1N6GKI5</accession>
<protein>
    <recommendedName>
        <fullName evidence="6">Ribose 1,5-bisphosphate phosphokinase PhnN</fullName>
        <ecNumber evidence="6">2.7.4.23</ecNumber>
    </recommendedName>
    <alternativeName>
        <fullName evidence="6">Ribose 1,5-bisphosphokinase</fullName>
    </alternativeName>
</protein>
<feature type="domain" description="Guanylate kinase/L-type calcium channel beta subunit" evidence="7">
    <location>
        <begin position="1"/>
        <end position="173"/>
    </location>
</feature>
<dbReference type="GO" id="GO:0005524">
    <property type="term" value="F:ATP binding"/>
    <property type="evidence" value="ECO:0007669"/>
    <property type="project" value="UniProtKB-KW"/>
</dbReference>
<dbReference type="AlphaFoldDB" id="A0A1N6GKI5"/>
<evidence type="ECO:0000256" key="1">
    <source>
        <dbReference type="ARBA" id="ARBA00000373"/>
    </source>
</evidence>
<keyword evidence="5 6" id="KW-0067">ATP-binding</keyword>
<comment type="catalytic activity">
    <reaction evidence="1 6">
        <text>alpha-D-ribose 1,5-bisphosphate + ATP = 5-phospho-alpha-D-ribose 1-diphosphate + ADP</text>
        <dbReference type="Rhea" id="RHEA:20109"/>
        <dbReference type="ChEBI" id="CHEBI:30616"/>
        <dbReference type="ChEBI" id="CHEBI:58017"/>
        <dbReference type="ChEBI" id="CHEBI:68688"/>
        <dbReference type="ChEBI" id="CHEBI:456216"/>
        <dbReference type="EC" id="2.7.4.23"/>
    </reaction>
</comment>
<name>A0A1N6GKI5_9RHOB</name>
<evidence type="ECO:0000256" key="2">
    <source>
        <dbReference type="ARBA" id="ARBA00005069"/>
    </source>
</evidence>
<dbReference type="GO" id="GO:0019634">
    <property type="term" value="P:organic phosphonate metabolic process"/>
    <property type="evidence" value="ECO:0007669"/>
    <property type="project" value="UniProtKB-UniRule"/>
</dbReference>
<keyword evidence="4 6" id="KW-0547">Nucleotide-binding</keyword>
<comment type="similarity">
    <text evidence="6">Belongs to the ribose 1,5-bisphosphokinase family.</text>
</comment>
<dbReference type="GO" id="GO:0005829">
    <property type="term" value="C:cytosol"/>
    <property type="evidence" value="ECO:0007669"/>
    <property type="project" value="TreeGrafter"/>
</dbReference>
<keyword evidence="8" id="KW-0418">Kinase</keyword>
<dbReference type="GO" id="GO:0006015">
    <property type="term" value="P:5-phosphoribose 1-diphosphate biosynthetic process"/>
    <property type="evidence" value="ECO:0007669"/>
    <property type="project" value="UniProtKB-UniRule"/>
</dbReference>
<dbReference type="OrthoDB" id="341217at2"/>
<evidence type="ECO:0000256" key="5">
    <source>
        <dbReference type="ARBA" id="ARBA00022840"/>
    </source>
</evidence>
<dbReference type="EC" id="2.7.4.23" evidence="6"/>
<evidence type="ECO:0000259" key="7">
    <source>
        <dbReference type="SMART" id="SM00072"/>
    </source>
</evidence>
<reference evidence="9" key="1">
    <citation type="submission" date="2016-11" db="EMBL/GenBank/DDBJ databases">
        <authorList>
            <person name="Varghese N."/>
            <person name="Submissions S."/>
        </authorList>
    </citation>
    <scope>NUCLEOTIDE SEQUENCE [LARGE SCALE GENOMIC DNA]</scope>
    <source>
        <strain evidence="9">DSM 29440</strain>
    </source>
</reference>
<feature type="binding site" evidence="6">
    <location>
        <begin position="8"/>
        <end position="15"/>
    </location>
    <ligand>
        <name>ATP</name>
        <dbReference type="ChEBI" id="CHEBI:30616"/>
    </ligand>
</feature>
<comment type="pathway">
    <text evidence="2 6">Metabolic intermediate biosynthesis; 5-phospho-alpha-D-ribose 1-diphosphate biosynthesis; 5-phospho-alpha-D-ribose 1-diphosphate from D-ribose 5-phosphate (route II): step 3/3.</text>
</comment>
<dbReference type="InterPro" id="IPR027417">
    <property type="entry name" value="P-loop_NTPase"/>
</dbReference>
<proteinExistence type="inferred from homology"/>
<evidence type="ECO:0000256" key="6">
    <source>
        <dbReference type="HAMAP-Rule" id="MF_00836"/>
    </source>
</evidence>
<gene>
    <name evidence="6" type="primary">phnN</name>
    <name evidence="8" type="ORF">SAMN05444002_2565</name>
</gene>
<dbReference type="HAMAP" id="MF_00836">
    <property type="entry name" value="PhnN"/>
    <property type="match status" value="1"/>
</dbReference>
<sequence>MSIYAVVGPSGAGKDTLMAAARAARPEIHLVRRVVTREAAVGEDHRPVTESTFRALRAQGAFALSWSAHGLSYGIPREAVERRGCVLFNGSRAMLEAAAAAFPGLRVLHVTARREVLRARLAARGRESAEEIERRLARADLPLPPGLDVITIDNSGALEESVARLLAALDLKETTP</sequence>
<dbReference type="Gene3D" id="3.40.50.300">
    <property type="entry name" value="P-loop containing nucleotide triphosphate hydrolases"/>
    <property type="match status" value="1"/>
</dbReference>
<dbReference type="PANTHER" id="PTHR23117">
    <property type="entry name" value="GUANYLATE KINASE-RELATED"/>
    <property type="match status" value="1"/>
</dbReference>
<evidence type="ECO:0000313" key="9">
    <source>
        <dbReference type="Proteomes" id="UP000184932"/>
    </source>
</evidence>
<evidence type="ECO:0000313" key="8">
    <source>
        <dbReference type="EMBL" id="SIO07912.1"/>
    </source>
</evidence>
<dbReference type="UniPathway" id="UPA00087">
    <property type="reaction ID" value="UER00175"/>
</dbReference>
<keyword evidence="9" id="KW-1185">Reference proteome</keyword>
<dbReference type="SUPFAM" id="SSF52540">
    <property type="entry name" value="P-loop containing nucleoside triphosphate hydrolases"/>
    <property type="match status" value="1"/>
</dbReference>
<organism evidence="8 9">
    <name type="scientific">Vannielia litorea</name>
    <dbReference type="NCBI Taxonomy" id="1217970"/>
    <lineage>
        <taxon>Bacteria</taxon>
        <taxon>Pseudomonadati</taxon>
        <taxon>Pseudomonadota</taxon>
        <taxon>Alphaproteobacteria</taxon>
        <taxon>Rhodobacterales</taxon>
        <taxon>Paracoccaceae</taxon>
        <taxon>Vannielia</taxon>
    </lineage>
</organism>
<dbReference type="GO" id="GO:0033863">
    <property type="term" value="F:ribose 1,5-bisphosphate phosphokinase activity"/>
    <property type="evidence" value="ECO:0007669"/>
    <property type="project" value="UniProtKB-UniRule"/>
</dbReference>
<comment type="function">
    <text evidence="6">Catalyzes the phosphorylation of ribose 1,5-bisphosphate to 5-phospho-D-ribosyl alpha-1-diphosphate (PRPP).</text>
</comment>
<dbReference type="RefSeq" id="WP_074256566.1">
    <property type="nucleotide sequence ID" value="NZ_FSRL01000001.1"/>
</dbReference>